<dbReference type="Ensembl" id="ENSSMAT00000076928.1">
    <property type="protein sequence ID" value="ENSSMAP00000045891.1"/>
    <property type="gene ID" value="ENSSMAG00000030631.1"/>
</dbReference>
<keyword evidence="1" id="KW-0863">Zinc-finger</keyword>
<proteinExistence type="predicted"/>
<evidence type="ECO:0000256" key="2">
    <source>
        <dbReference type="SAM" id="MobiDB-lite"/>
    </source>
</evidence>
<keyword evidence="1" id="KW-0479">Metal-binding</keyword>
<feature type="compositionally biased region" description="Basic and acidic residues" evidence="2">
    <location>
        <begin position="287"/>
        <end position="298"/>
    </location>
</feature>
<organism evidence="4 5">
    <name type="scientific">Scophthalmus maximus</name>
    <name type="common">Turbot</name>
    <name type="synonym">Psetta maxima</name>
    <dbReference type="NCBI Taxonomy" id="52904"/>
    <lineage>
        <taxon>Eukaryota</taxon>
        <taxon>Metazoa</taxon>
        <taxon>Chordata</taxon>
        <taxon>Craniata</taxon>
        <taxon>Vertebrata</taxon>
        <taxon>Euteleostomi</taxon>
        <taxon>Actinopterygii</taxon>
        <taxon>Neopterygii</taxon>
        <taxon>Teleostei</taxon>
        <taxon>Neoteleostei</taxon>
        <taxon>Acanthomorphata</taxon>
        <taxon>Carangaria</taxon>
        <taxon>Pleuronectiformes</taxon>
        <taxon>Pleuronectoidei</taxon>
        <taxon>Scophthalmidae</taxon>
        <taxon>Scophthalmus</taxon>
    </lineage>
</organism>
<dbReference type="InterPro" id="IPR032567">
    <property type="entry name" value="RTL1-rel"/>
</dbReference>
<dbReference type="Pfam" id="PF03732">
    <property type="entry name" value="Retrotrans_gag"/>
    <property type="match status" value="1"/>
</dbReference>
<protein>
    <recommendedName>
        <fullName evidence="3">CCHC-type domain-containing protein</fullName>
    </recommendedName>
</protein>
<dbReference type="GO" id="GO:0008270">
    <property type="term" value="F:zinc ion binding"/>
    <property type="evidence" value="ECO:0007669"/>
    <property type="project" value="UniProtKB-KW"/>
</dbReference>
<dbReference type="InterPro" id="IPR036875">
    <property type="entry name" value="Znf_CCHC_sf"/>
</dbReference>
<dbReference type="GO" id="GO:0003676">
    <property type="term" value="F:nucleic acid binding"/>
    <property type="evidence" value="ECO:0007669"/>
    <property type="project" value="InterPro"/>
</dbReference>
<keyword evidence="1" id="KW-0862">Zinc</keyword>
<dbReference type="PANTHER" id="PTHR15503">
    <property type="entry name" value="LDOC1 RELATED"/>
    <property type="match status" value="1"/>
</dbReference>
<feature type="region of interest" description="Disordered" evidence="2">
    <location>
        <begin position="98"/>
        <end position="118"/>
    </location>
</feature>
<evidence type="ECO:0000259" key="3">
    <source>
        <dbReference type="PROSITE" id="PS50158"/>
    </source>
</evidence>
<dbReference type="Proteomes" id="UP000694558">
    <property type="component" value="Chromosome 20"/>
</dbReference>
<feature type="domain" description="CCHC-type" evidence="3">
    <location>
        <begin position="359"/>
        <end position="373"/>
    </location>
</feature>
<sequence length="388" mass="42821">MGLVNFCEKLKLESSYCPWSPAISSVLTPALTESSGHKMDPAETEQFKHALSTQGALVSQHEATLRKVMEALQQLTTSVTQLDGRLDHVATQLTSVMTTDSFPPQSTPPAAPPGSQSLLPREPFIPIPARYSGDLGTCSQFLHQCSLVFSQQPATYATDQSKTAFIMSLCSDKASAWALAFSQHNPVLCSDYSAFTSEMRRVFDHPVKGKEAVSQLLSLNQGRNSVSQYALDFRILAAECGWDQAALQAVLLKGLSEEVKDELATRDETTSLEELIKLATRLDNRLRERQREKAEGRRARSFSSSTSRPHQQLPTPLRDFSGNLEATSHPPANSEEPMQLGRARLTPAERQRRFHLGLCFYCGQEGHPMAKCPVRPKGEAHQPAGGRW</sequence>
<dbReference type="AlphaFoldDB" id="A0A8D3CF33"/>
<evidence type="ECO:0000313" key="5">
    <source>
        <dbReference type="Proteomes" id="UP000694558"/>
    </source>
</evidence>
<dbReference type="Gene3D" id="4.10.60.10">
    <property type="entry name" value="Zinc finger, CCHC-type"/>
    <property type="match status" value="1"/>
</dbReference>
<evidence type="ECO:0000313" key="4">
    <source>
        <dbReference type="Ensembl" id="ENSSMAP00000045891.1"/>
    </source>
</evidence>
<dbReference type="InterPro" id="IPR001878">
    <property type="entry name" value="Znf_CCHC"/>
</dbReference>
<dbReference type="SMART" id="SM00343">
    <property type="entry name" value="ZnF_C2HC"/>
    <property type="match status" value="1"/>
</dbReference>
<evidence type="ECO:0000256" key="1">
    <source>
        <dbReference type="PROSITE-ProRule" id="PRU00047"/>
    </source>
</evidence>
<dbReference type="PROSITE" id="PS50158">
    <property type="entry name" value="ZF_CCHC"/>
    <property type="match status" value="1"/>
</dbReference>
<name>A0A8D3CF33_SCOMX</name>
<accession>A0A8D3CF33</accession>
<reference evidence="4" key="1">
    <citation type="submission" date="2023-05" db="EMBL/GenBank/DDBJ databases">
        <title>High-quality long-read genome of Scophthalmus maximus.</title>
        <authorList>
            <person name="Lien S."/>
            <person name="Martinez P."/>
        </authorList>
    </citation>
    <scope>NUCLEOTIDE SEQUENCE [LARGE SCALE GENOMIC DNA]</scope>
</reference>
<dbReference type="PANTHER" id="PTHR15503:SF36">
    <property type="entry name" value="RETROTRANSPOSON GAG-LIKE PROTEIN 5"/>
    <property type="match status" value="1"/>
</dbReference>
<reference evidence="4" key="2">
    <citation type="submission" date="2025-08" db="UniProtKB">
        <authorList>
            <consortium name="Ensembl"/>
        </authorList>
    </citation>
    <scope>IDENTIFICATION</scope>
</reference>
<dbReference type="GeneTree" id="ENSGT00950000183173"/>
<dbReference type="InterPro" id="IPR005162">
    <property type="entry name" value="Retrotrans_gag_dom"/>
</dbReference>
<dbReference type="SUPFAM" id="SSF57756">
    <property type="entry name" value="Retrovirus zinc finger-like domains"/>
    <property type="match status" value="1"/>
</dbReference>
<feature type="region of interest" description="Disordered" evidence="2">
    <location>
        <begin position="287"/>
        <end position="339"/>
    </location>
</feature>